<name>A0A0J1D054_9BURK</name>
<evidence type="ECO:0000256" key="3">
    <source>
        <dbReference type="ARBA" id="ARBA00022448"/>
    </source>
</evidence>
<dbReference type="PATRIC" id="fig|908627.4.peg.2218"/>
<dbReference type="Gene3D" id="1.20.1640.10">
    <property type="entry name" value="Multidrug efflux transporter AcrB transmembrane domain"/>
    <property type="match status" value="2"/>
</dbReference>
<dbReference type="SUPFAM" id="SSF82714">
    <property type="entry name" value="Multidrug efflux transporter AcrB TolC docking domain, DN and DC subdomains"/>
    <property type="match status" value="2"/>
</dbReference>
<comment type="subcellular location">
    <subcellularLocation>
        <location evidence="1">Cell membrane</location>
        <topology evidence="1">Multi-pass membrane protein</topology>
    </subcellularLocation>
</comment>
<evidence type="ECO:0000256" key="4">
    <source>
        <dbReference type="ARBA" id="ARBA00022475"/>
    </source>
</evidence>
<keyword evidence="4" id="KW-1003">Cell membrane</keyword>
<keyword evidence="3" id="KW-0813">Transport</keyword>
<dbReference type="SUPFAM" id="SSF82693">
    <property type="entry name" value="Multidrug efflux transporter AcrB pore domain, PN1, PN2, PC1 and PC2 subdomains"/>
    <property type="match status" value="2"/>
</dbReference>
<proteinExistence type="inferred from homology"/>
<dbReference type="RefSeq" id="WP_047846487.1">
    <property type="nucleotide sequence ID" value="NZ_AEJF01000075.1"/>
</dbReference>
<dbReference type="Gene3D" id="3.30.70.1320">
    <property type="entry name" value="Multidrug efflux transporter AcrB pore domain like"/>
    <property type="match status" value="1"/>
</dbReference>
<feature type="transmembrane region" description="Helical" evidence="8">
    <location>
        <begin position="468"/>
        <end position="491"/>
    </location>
</feature>
<feature type="transmembrane region" description="Helical" evidence="8">
    <location>
        <begin position="387"/>
        <end position="406"/>
    </location>
</feature>
<dbReference type="GO" id="GO:0008324">
    <property type="term" value="F:monoatomic cation transmembrane transporter activity"/>
    <property type="evidence" value="ECO:0007669"/>
    <property type="project" value="InterPro"/>
</dbReference>
<comment type="similarity">
    <text evidence="2">Belongs to the resistance-nodulation-cell division (RND) (TC 2.A.6) family.</text>
</comment>
<sequence length="1034" mass="111216">MITKIVESALRNRAVVLMLVLLLVGIGFMSMDRLPFDADPDISPLQVLVTTQAPGLAPLDVERNITAPIELALQGLPGMHGLRSISRYGVSVLYVRFADGGDMYLDRNLVTERLRDVQLPPGTSPPQLGPLSDGLSEIYQFQVRGKGRSLMDLRTILDWQVAPRLRQVPGVVDVNVNGGELKTYEVQVSDDALTRYGLSIDDVYNAVQMNNGAAGGATIEHNGGEAIIRGEGLLQSRADIGNIVLRTRSGGAALYVRDVAKVVEAPMPRLGGVTRDGKGEAVVGVVLMMLGQNTRVVAQNVESSIRQIQKSLPPGVEIAPYYNRADLMNRVLHTIAHNLAEGAILVMVVLFLLLGNIRAGLIVALAIPLSMLAAITAMYYAGMSGNLMSLGAIDFGLLVDGAVVLIENVVRRRAEMPDRPVEQVVREAAQEVARPVTYAVMIITAVYLPILSLQGVEGKMFKPMAMTVIFALIASLALTLTLMPVLASFLLRRRVAEHDSRIIQWARRVYRPALTRTARHPAITMGLAVLLLLSACIAGSRLGAEFLPRLDEGALTVTTTKLPGISLTSAIQTQTMIERTLMRFPEVQSAVTLGGTSEIPTDPMGVEQSDTFIMLKPTAQWRTARTQAGLISAYSDALNRAVPGLQLSWAQPIEMRMDDMLQGVQADLAVRIHGNDLDLLHDAAERVAAVLARVPGAADVQAEQTVGQPYLRIVVNREAVARYGLNASQVLDLVQSLGGRTVGTIVDGDGRFDIRVHLQPNDRNSVARIGDLRVSDGAGRAVPLSEIADIRMEPGPSAIAREQGQRVITVQANVRGRDLAGFVAAAQEAVTSQAHLPPGYTVSWAGSFQNLQEAMSRLTIVVPIALALIFALLFLMFKSMRLAALIFFNVPFASIGGIFALWMRGLPFSISAAVGFIALFGIAVLNGVVMVSYIEEKRAAGLDPVEAAMQAAMTRLRPVLMTATVASLGFLPMALSTSSGAEVQRPLATVVIGGLVSATLLTLLVLPAVYPWFIGKRRESRALVEPASRPQLAE</sequence>
<feature type="transmembrane region" description="Helical" evidence="8">
    <location>
        <begin position="882"/>
        <end position="902"/>
    </location>
</feature>
<evidence type="ECO:0000256" key="1">
    <source>
        <dbReference type="ARBA" id="ARBA00004651"/>
    </source>
</evidence>
<accession>A0A0J1D054</accession>
<feature type="transmembrane region" description="Helical" evidence="8">
    <location>
        <begin position="955"/>
        <end position="975"/>
    </location>
</feature>
<dbReference type="InterPro" id="IPR001036">
    <property type="entry name" value="Acrflvin-R"/>
</dbReference>
<comment type="caution">
    <text evidence="9">The sequence shown here is derived from an EMBL/GenBank/DDBJ whole genome shotgun (WGS) entry which is preliminary data.</text>
</comment>
<keyword evidence="6 8" id="KW-1133">Transmembrane helix</keyword>
<feature type="transmembrane region" description="Helical" evidence="8">
    <location>
        <begin position="436"/>
        <end position="456"/>
    </location>
</feature>
<dbReference type="GO" id="GO:0005886">
    <property type="term" value="C:plasma membrane"/>
    <property type="evidence" value="ECO:0007669"/>
    <property type="project" value="UniProtKB-SubCell"/>
</dbReference>
<feature type="transmembrane region" description="Helical" evidence="8">
    <location>
        <begin position="12"/>
        <end position="31"/>
    </location>
</feature>
<dbReference type="InterPro" id="IPR004763">
    <property type="entry name" value="CusA-like"/>
</dbReference>
<dbReference type="Pfam" id="PF00873">
    <property type="entry name" value="ACR_tran"/>
    <property type="match status" value="1"/>
</dbReference>
<feature type="transmembrane region" description="Helical" evidence="8">
    <location>
        <begin position="335"/>
        <end position="354"/>
    </location>
</feature>
<dbReference type="OrthoDB" id="9798415at2"/>
<keyword evidence="7 8" id="KW-0472">Membrane</keyword>
<dbReference type="Gene3D" id="3.30.2090.10">
    <property type="entry name" value="Multidrug efflux transporter AcrB TolC docking domain, DN and DC subdomains"/>
    <property type="match status" value="2"/>
</dbReference>
<feature type="transmembrane region" description="Helical" evidence="8">
    <location>
        <begin position="908"/>
        <end position="934"/>
    </location>
</feature>
<dbReference type="Gene3D" id="3.30.70.1440">
    <property type="entry name" value="Multidrug efflux transporter AcrB pore domain"/>
    <property type="match status" value="1"/>
</dbReference>
<evidence type="ECO:0000256" key="7">
    <source>
        <dbReference type="ARBA" id="ARBA00023136"/>
    </source>
</evidence>
<evidence type="ECO:0000256" key="2">
    <source>
        <dbReference type="ARBA" id="ARBA00010942"/>
    </source>
</evidence>
<organism evidence="9 10">
    <name type="scientific">Caballeronia mineralivorans PML1(12)</name>
    <dbReference type="NCBI Taxonomy" id="908627"/>
    <lineage>
        <taxon>Bacteria</taxon>
        <taxon>Pseudomonadati</taxon>
        <taxon>Pseudomonadota</taxon>
        <taxon>Betaproteobacteria</taxon>
        <taxon>Burkholderiales</taxon>
        <taxon>Burkholderiaceae</taxon>
        <taxon>Caballeronia</taxon>
    </lineage>
</organism>
<evidence type="ECO:0000313" key="9">
    <source>
        <dbReference type="EMBL" id="KLU26142.1"/>
    </source>
</evidence>
<dbReference type="InterPro" id="IPR027463">
    <property type="entry name" value="AcrB_DN_DC_subdom"/>
</dbReference>
<evidence type="ECO:0000256" key="6">
    <source>
        <dbReference type="ARBA" id="ARBA00022989"/>
    </source>
</evidence>
<dbReference type="PANTHER" id="PTHR32063:SF24">
    <property type="entry name" value="CATION EFFLUX SYSTEM (ACRB_ACRD_ACRF FAMILY)"/>
    <property type="match status" value="1"/>
</dbReference>
<dbReference type="GO" id="GO:0042910">
    <property type="term" value="F:xenobiotic transmembrane transporter activity"/>
    <property type="evidence" value="ECO:0007669"/>
    <property type="project" value="TreeGrafter"/>
</dbReference>
<evidence type="ECO:0000256" key="5">
    <source>
        <dbReference type="ARBA" id="ARBA00022692"/>
    </source>
</evidence>
<gene>
    <name evidence="9" type="ORF">EOS_10050</name>
</gene>
<evidence type="ECO:0000313" key="10">
    <source>
        <dbReference type="Proteomes" id="UP000035963"/>
    </source>
</evidence>
<feature type="transmembrane region" description="Helical" evidence="8">
    <location>
        <begin position="521"/>
        <end position="540"/>
    </location>
</feature>
<keyword evidence="5 8" id="KW-0812">Transmembrane</keyword>
<dbReference type="AlphaFoldDB" id="A0A0J1D054"/>
<feature type="transmembrane region" description="Helical" evidence="8">
    <location>
        <begin position="854"/>
        <end position="875"/>
    </location>
</feature>
<keyword evidence="10" id="KW-1185">Reference proteome</keyword>
<dbReference type="PANTHER" id="PTHR32063">
    <property type="match status" value="1"/>
</dbReference>
<evidence type="ECO:0000256" key="8">
    <source>
        <dbReference type="SAM" id="Phobius"/>
    </source>
</evidence>
<dbReference type="Proteomes" id="UP000035963">
    <property type="component" value="Unassembled WGS sequence"/>
</dbReference>
<dbReference type="NCBIfam" id="TIGR00914">
    <property type="entry name" value="2A0601"/>
    <property type="match status" value="1"/>
</dbReference>
<protein>
    <submittedName>
        <fullName evidence="9">Cation transporter</fullName>
    </submittedName>
</protein>
<dbReference type="Gene3D" id="3.30.70.1430">
    <property type="entry name" value="Multidrug efflux transporter AcrB pore domain"/>
    <property type="match status" value="2"/>
</dbReference>
<feature type="transmembrane region" description="Helical" evidence="8">
    <location>
        <begin position="987"/>
        <end position="1013"/>
    </location>
</feature>
<feature type="transmembrane region" description="Helical" evidence="8">
    <location>
        <begin position="361"/>
        <end position="381"/>
    </location>
</feature>
<dbReference type="EMBL" id="AEJF01000075">
    <property type="protein sequence ID" value="KLU26142.1"/>
    <property type="molecule type" value="Genomic_DNA"/>
</dbReference>
<dbReference type="SUPFAM" id="SSF82866">
    <property type="entry name" value="Multidrug efflux transporter AcrB transmembrane domain"/>
    <property type="match status" value="2"/>
</dbReference>
<dbReference type="PRINTS" id="PR00702">
    <property type="entry name" value="ACRIFLAVINRP"/>
</dbReference>
<reference evidence="9 10" key="1">
    <citation type="journal article" date="2015" name="Genome Announc.">
        <title>Draft Genome Sequence of Burkholderia sp. Strain PML1(12), an Ectomycorrhizosphere-Inhabiting Bacterium with Effective Mineral-Weathering Ability.</title>
        <authorList>
            <person name="Uroz S."/>
            <person name="Oger P."/>
        </authorList>
    </citation>
    <scope>NUCLEOTIDE SEQUENCE [LARGE SCALE GENOMIC DNA]</scope>
    <source>
        <strain evidence="10">PML1(12)</strain>
    </source>
</reference>